<keyword evidence="2" id="KW-1185">Reference proteome</keyword>
<name>B8JFH6_ANAD2</name>
<organism evidence="1 2">
    <name type="scientific">Anaeromyxobacter dehalogenans (strain ATCC BAA-258 / DSM 21875 / 2CP-1)</name>
    <dbReference type="NCBI Taxonomy" id="455488"/>
    <lineage>
        <taxon>Bacteria</taxon>
        <taxon>Pseudomonadati</taxon>
        <taxon>Myxococcota</taxon>
        <taxon>Myxococcia</taxon>
        <taxon>Myxococcales</taxon>
        <taxon>Cystobacterineae</taxon>
        <taxon>Anaeromyxobacteraceae</taxon>
        <taxon>Anaeromyxobacter</taxon>
    </lineage>
</organism>
<gene>
    <name evidence="1" type="ordered locus">A2cp1_3018</name>
</gene>
<dbReference type="AlphaFoldDB" id="B8JFH6"/>
<evidence type="ECO:0000313" key="1">
    <source>
        <dbReference type="EMBL" id="ACL66353.1"/>
    </source>
</evidence>
<dbReference type="EMBL" id="CP001359">
    <property type="protein sequence ID" value="ACL66353.1"/>
    <property type="molecule type" value="Genomic_DNA"/>
</dbReference>
<evidence type="ECO:0000313" key="2">
    <source>
        <dbReference type="Proteomes" id="UP000007089"/>
    </source>
</evidence>
<dbReference type="Proteomes" id="UP000007089">
    <property type="component" value="Chromosome"/>
</dbReference>
<dbReference type="HOGENOM" id="CLU_703290_0_0_7"/>
<sequence>MRIVSGWPIVALALAASGVRAQEQAPVREPGAEAGAAPLELELSFEPREARPGDEVLLTARLRGTDGRGRDAAVTVEVDAGDAKGPLRVSQGVYTCRITAPTTLGTRTSMVVVATAAGAAASAALPLRPGPARAIALDVPEGLGADGGRHPIWIAVTDAHGNPVADEPRLAAARGGIGEPVPLGAGRWLAEYRAPRSAWAGEDVLRASAGPASVSRPLPLRAVPAVLTVSPRAGVILGGGGPALALGADAAAWRGAGRLELGVVAAVAWWGIREDGVAWAPRAGLDLRVDRTTIPLTVSLAARAGLGARGTATLALGGGAARVSSRTRVADQPELGEAAWTPAASAALELAFRTRIGAPFAEVRGYWLGDPGLDTVRGAGWPVLLSAGVRLDAY</sequence>
<dbReference type="RefSeq" id="WP_012634083.1">
    <property type="nucleotide sequence ID" value="NC_011891.1"/>
</dbReference>
<proteinExistence type="predicted"/>
<accession>B8JFH6</accession>
<dbReference type="KEGG" id="acp:A2cp1_3018"/>
<protein>
    <submittedName>
        <fullName evidence="1">Uncharacterized protein</fullName>
    </submittedName>
</protein>
<reference evidence="1" key="1">
    <citation type="submission" date="2009-01" db="EMBL/GenBank/DDBJ databases">
        <title>Complete sequence of Anaeromyxobacter dehalogenans 2CP-1.</title>
        <authorList>
            <consortium name="US DOE Joint Genome Institute"/>
            <person name="Lucas S."/>
            <person name="Copeland A."/>
            <person name="Lapidus A."/>
            <person name="Glavina del Rio T."/>
            <person name="Dalin E."/>
            <person name="Tice H."/>
            <person name="Bruce D."/>
            <person name="Goodwin L."/>
            <person name="Pitluck S."/>
            <person name="Saunders E."/>
            <person name="Brettin T."/>
            <person name="Detter J.C."/>
            <person name="Han C."/>
            <person name="Larimer F."/>
            <person name="Land M."/>
            <person name="Hauser L."/>
            <person name="Kyrpides N."/>
            <person name="Ovchinnikova G."/>
            <person name="Beliaev A.S."/>
            <person name="Richardson P."/>
        </authorList>
    </citation>
    <scope>NUCLEOTIDE SEQUENCE</scope>
    <source>
        <strain evidence="1">2CP-1</strain>
    </source>
</reference>